<comment type="pathway">
    <text evidence="7">Amino-acid biosynthesis; L-methionine biosynthesis via de novo pathway.</text>
</comment>
<dbReference type="Pfam" id="PF02219">
    <property type="entry name" value="MTHFR"/>
    <property type="match status" value="1"/>
</dbReference>
<keyword evidence="6 9" id="KW-0560">Oxidoreductase</keyword>
<reference evidence="10" key="1">
    <citation type="submission" date="2022-08" db="EMBL/GenBank/DDBJ databases">
        <title>Catabolic pathway analysis in culturable SAR92 clade bacteria reveals their overlooked roles in DMSP degradation in coastal seas.</title>
        <authorList>
            <person name="He X."/>
            <person name="Zhang X."/>
            <person name="Zhang Y."/>
        </authorList>
    </citation>
    <scope>NUCLEOTIDE SEQUENCE</scope>
    <source>
        <strain evidence="10">H455</strain>
    </source>
</reference>
<dbReference type="Proteomes" id="UP001059934">
    <property type="component" value="Chromosome"/>
</dbReference>
<evidence type="ECO:0000256" key="8">
    <source>
        <dbReference type="ARBA" id="ARBA00048628"/>
    </source>
</evidence>
<keyword evidence="4 9" id="KW-0285">Flavoprotein</keyword>
<accession>A0ABY5TJ84</accession>
<sequence>MFEDEPLAGENLPILPGHDSPGRFERVLRAGHFAVTAEIAPPDSADPQDVFDRAAQFDGYVDAINATDGSGANCHMSSVGMCALLTRRGYSMIMQISCRDKNRIAMQGDVLGASAMGVSNILCLTGDGVQSGDHPEAKPVFDMDCMTSLQMLRGMRDQGQFLSGRKIASPPPVFLGAAANPFAPPFDYRPLRLAKKVAAGAQFIQTQYCFDIDMLKTYMAKVGDLGLHKKVFILPGVGPLASAKSAEWIRNNVAGVHIPDGIIKRLAGAQDQKQEGVNICIDMINEIRQIQGASGVHIMAYRQEERIAEIVEKTQVLGSRTPWRPQQ</sequence>
<name>A0ABY5TJ84_9GAMM</name>
<dbReference type="PANTHER" id="PTHR45754">
    <property type="entry name" value="METHYLENETETRAHYDROFOLATE REDUCTASE"/>
    <property type="match status" value="1"/>
</dbReference>
<proteinExistence type="inferred from homology"/>
<comment type="pathway">
    <text evidence="2 9">One-carbon metabolism; tetrahydrofolate interconversion.</text>
</comment>
<protein>
    <recommendedName>
        <fullName evidence="9">Methylenetetrahydrofolate reductase</fullName>
    </recommendedName>
</protein>
<comment type="catalytic activity">
    <reaction evidence="8">
        <text>(6S)-5-methyl-5,6,7,8-tetrahydrofolate + NAD(+) = (6R)-5,10-methylene-5,6,7,8-tetrahydrofolate + NADH + H(+)</text>
        <dbReference type="Rhea" id="RHEA:19821"/>
        <dbReference type="ChEBI" id="CHEBI:15378"/>
        <dbReference type="ChEBI" id="CHEBI:15636"/>
        <dbReference type="ChEBI" id="CHEBI:18608"/>
        <dbReference type="ChEBI" id="CHEBI:57540"/>
        <dbReference type="ChEBI" id="CHEBI:57945"/>
        <dbReference type="EC" id="1.5.1.54"/>
    </reaction>
    <physiologicalReaction direction="right-to-left" evidence="8">
        <dbReference type="Rhea" id="RHEA:19823"/>
    </physiologicalReaction>
</comment>
<evidence type="ECO:0000256" key="9">
    <source>
        <dbReference type="RuleBase" id="RU003862"/>
    </source>
</evidence>
<keyword evidence="5 9" id="KW-0274">FAD</keyword>
<evidence type="ECO:0000256" key="6">
    <source>
        <dbReference type="ARBA" id="ARBA00023002"/>
    </source>
</evidence>
<evidence type="ECO:0000256" key="5">
    <source>
        <dbReference type="ARBA" id="ARBA00022827"/>
    </source>
</evidence>
<dbReference type="InterPro" id="IPR029041">
    <property type="entry name" value="FAD-linked_oxidoreductase-like"/>
</dbReference>
<evidence type="ECO:0000256" key="1">
    <source>
        <dbReference type="ARBA" id="ARBA00001974"/>
    </source>
</evidence>
<evidence type="ECO:0000313" key="11">
    <source>
        <dbReference type="Proteomes" id="UP001059934"/>
    </source>
</evidence>
<evidence type="ECO:0000256" key="3">
    <source>
        <dbReference type="ARBA" id="ARBA00006743"/>
    </source>
</evidence>
<evidence type="ECO:0000256" key="2">
    <source>
        <dbReference type="ARBA" id="ARBA00004777"/>
    </source>
</evidence>
<organism evidence="10 11">
    <name type="scientific">SAR92 clade bacterium H455</name>
    <dbReference type="NCBI Taxonomy" id="2974818"/>
    <lineage>
        <taxon>Bacteria</taxon>
        <taxon>Pseudomonadati</taxon>
        <taxon>Pseudomonadota</taxon>
        <taxon>Gammaproteobacteria</taxon>
        <taxon>Cellvibrionales</taxon>
        <taxon>Porticoccaceae</taxon>
        <taxon>SAR92 clade</taxon>
    </lineage>
</organism>
<keyword evidence="11" id="KW-1185">Reference proteome</keyword>
<gene>
    <name evidence="10" type="ORF">NYF23_07470</name>
</gene>
<dbReference type="CDD" id="cd00537">
    <property type="entry name" value="MTHFR"/>
    <property type="match status" value="1"/>
</dbReference>
<evidence type="ECO:0000313" key="10">
    <source>
        <dbReference type="EMBL" id="UVW33879.1"/>
    </source>
</evidence>
<comment type="cofactor">
    <cofactor evidence="1 9">
        <name>FAD</name>
        <dbReference type="ChEBI" id="CHEBI:57692"/>
    </cofactor>
</comment>
<evidence type="ECO:0000256" key="7">
    <source>
        <dbReference type="ARBA" id="ARBA00034478"/>
    </source>
</evidence>
<comment type="similarity">
    <text evidence="3 9">Belongs to the methylenetetrahydrofolate reductase family.</text>
</comment>
<evidence type="ECO:0000256" key="4">
    <source>
        <dbReference type="ARBA" id="ARBA00022630"/>
    </source>
</evidence>
<dbReference type="PANTHER" id="PTHR45754:SF3">
    <property type="entry name" value="METHYLENETETRAHYDROFOLATE REDUCTASE (NADPH)"/>
    <property type="match status" value="1"/>
</dbReference>
<dbReference type="EMBL" id="CP103416">
    <property type="protein sequence ID" value="UVW33879.1"/>
    <property type="molecule type" value="Genomic_DNA"/>
</dbReference>
<dbReference type="SUPFAM" id="SSF51730">
    <property type="entry name" value="FAD-linked oxidoreductase"/>
    <property type="match status" value="1"/>
</dbReference>
<dbReference type="InterPro" id="IPR003171">
    <property type="entry name" value="Mehydrof_redctse-like"/>
</dbReference>
<dbReference type="Gene3D" id="3.20.20.220">
    <property type="match status" value="1"/>
</dbReference>